<gene>
    <name evidence="1" type="ORF">LARSCL_LOCUS20574</name>
</gene>
<dbReference type="Proteomes" id="UP001497382">
    <property type="component" value="Unassembled WGS sequence"/>
</dbReference>
<reference evidence="1 2" key="1">
    <citation type="submission" date="2024-04" db="EMBL/GenBank/DDBJ databases">
        <authorList>
            <person name="Rising A."/>
            <person name="Reimegard J."/>
            <person name="Sonavane S."/>
            <person name="Akerstrom W."/>
            <person name="Nylinder S."/>
            <person name="Hedman E."/>
            <person name="Kallberg Y."/>
        </authorList>
    </citation>
    <scope>NUCLEOTIDE SEQUENCE [LARGE SCALE GENOMIC DNA]</scope>
</reference>
<evidence type="ECO:0000313" key="1">
    <source>
        <dbReference type="EMBL" id="CAL1297899.1"/>
    </source>
</evidence>
<comment type="caution">
    <text evidence="1">The sequence shown here is derived from an EMBL/GenBank/DDBJ whole genome shotgun (WGS) entry which is preliminary data.</text>
</comment>
<name>A0AAV2BQJ0_9ARAC</name>
<protein>
    <submittedName>
        <fullName evidence="1">Uncharacterized protein</fullName>
    </submittedName>
</protein>
<sequence>MRGKRFRLIGFYRLGQAGGCIRLETFLRVSLVGFLANGLTGCYDVETPVFCSIIDVEVEKVLFWDIKQQRLSFPRTQWSQLVNVEKFQHMKKSLKIALRRKIHTKKNLV</sequence>
<organism evidence="1 2">
    <name type="scientific">Larinioides sclopetarius</name>
    <dbReference type="NCBI Taxonomy" id="280406"/>
    <lineage>
        <taxon>Eukaryota</taxon>
        <taxon>Metazoa</taxon>
        <taxon>Ecdysozoa</taxon>
        <taxon>Arthropoda</taxon>
        <taxon>Chelicerata</taxon>
        <taxon>Arachnida</taxon>
        <taxon>Araneae</taxon>
        <taxon>Araneomorphae</taxon>
        <taxon>Entelegynae</taxon>
        <taxon>Araneoidea</taxon>
        <taxon>Araneidae</taxon>
        <taxon>Larinioides</taxon>
    </lineage>
</organism>
<accession>A0AAV2BQJ0</accession>
<dbReference type="EMBL" id="CAXIEN010000445">
    <property type="protein sequence ID" value="CAL1297899.1"/>
    <property type="molecule type" value="Genomic_DNA"/>
</dbReference>
<evidence type="ECO:0000313" key="2">
    <source>
        <dbReference type="Proteomes" id="UP001497382"/>
    </source>
</evidence>
<dbReference type="AlphaFoldDB" id="A0AAV2BQJ0"/>
<keyword evidence="2" id="KW-1185">Reference proteome</keyword>
<proteinExistence type="predicted"/>